<dbReference type="EMBL" id="CAXAMN010025450">
    <property type="protein sequence ID" value="CAK9095205.1"/>
    <property type="molecule type" value="Genomic_DNA"/>
</dbReference>
<comment type="caution">
    <text evidence="1">The sequence shown here is derived from an EMBL/GenBank/DDBJ whole genome shotgun (WGS) entry which is preliminary data.</text>
</comment>
<evidence type="ECO:0008006" key="3">
    <source>
        <dbReference type="Google" id="ProtNLM"/>
    </source>
</evidence>
<dbReference type="Gene3D" id="3.40.190.10">
    <property type="entry name" value="Periplasmic binding protein-like II"/>
    <property type="match status" value="2"/>
</dbReference>
<protein>
    <recommendedName>
        <fullName evidence="3">Solute-binding protein family 3/N-terminal domain-containing protein</fullName>
    </recommendedName>
</protein>
<evidence type="ECO:0000313" key="2">
    <source>
        <dbReference type="Proteomes" id="UP001642484"/>
    </source>
</evidence>
<reference evidence="1 2" key="1">
    <citation type="submission" date="2024-02" db="EMBL/GenBank/DDBJ databases">
        <authorList>
            <person name="Chen Y."/>
            <person name="Shah S."/>
            <person name="Dougan E. K."/>
            <person name="Thang M."/>
            <person name="Chan C."/>
        </authorList>
    </citation>
    <scope>NUCLEOTIDE SEQUENCE [LARGE SCALE GENOMIC DNA]</scope>
</reference>
<accession>A0ABP0R3Q1</accession>
<sequence>MGGKDKPHIILGQDIDWPPYAYLGVPPESDFDVAGIGHDIAHGFPDDLEVFSTIFEIRWADCWDNGAIGAGLAAGEVHGCMTYTHTHGARTRWMEFSDGILSNNKPAGLLVRLENGQPTITGASDLNGKKVVDVIGWAPTADTLALVENKCSKSRFTGFTIVAPTVSTGNANQDALTTLMNGDADAMWVYADQAKNYQCTDGMTPNWDCTMWAGFGTTFAYIQTGLFGHAKGGTTLAMSKKGSGLASILNPCLAKFKETKSYYDICVKHDVVSSCFQNSHFPAGDNTTLVYEMPTDQLTTTCGKDKPKIILGQDGDGANAYLGVPPESDFDVAGIGHDIAHGLKEVCDIDIITAEMRWGDCWDNGAIGAGLAAGEVHGCMTYTHTHGARTRWMEFSDGILSNNKPAGLIVRLDANGNPMYNGASDLNGLKVVDVVGWAPTADTLALVAWLRGETGAQKIELPTQVENKCTKSRFTGFTIVNPTVSTGNANQDALTTLMNGDADAMWVYADQAKNYQCTDGMTPNWDCTMWAGFGTTFAYIQTGLFGHAKGGTTLAMSKKGSGRLGTMCSRRP</sequence>
<gene>
    <name evidence="1" type="ORF">CCMP2556_LOCUS45364</name>
</gene>
<keyword evidence="2" id="KW-1185">Reference proteome</keyword>
<dbReference type="SUPFAM" id="SSF53850">
    <property type="entry name" value="Periplasmic binding protein-like II"/>
    <property type="match status" value="2"/>
</dbReference>
<name>A0ABP0R3Q1_9DINO</name>
<evidence type="ECO:0000313" key="1">
    <source>
        <dbReference type="EMBL" id="CAK9095205.1"/>
    </source>
</evidence>
<dbReference type="Proteomes" id="UP001642484">
    <property type="component" value="Unassembled WGS sequence"/>
</dbReference>
<proteinExistence type="predicted"/>
<organism evidence="1 2">
    <name type="scientific">Durusdinium trenchii</name>
    <dbReference type="NCBI Taxonomy" id="1381693"/>
    <lineage>
        <taxon>Eukaryota</taxon>
        <taxon>Sar</taxon>
        <taxon>Alveolata</taxon>
        <taxon>Dinophyceae</taxon>
        <taxon>Suessiales</taxon>
        <taxon>Symbiodiniaceae</taxon>
        <taxon>Durusdinium</taxon>
    </lineage>
</organism>